<dbReference type="GO" id="GO:0006285">
    <property type="term" value="P:base-excision repair, AP site formation"/>
    <property type="evidence" value="ECO:0007669"/>
    <property type="project" value="TreeGrafter"/>
</dbReference>
<name>E2S9T1_9ACTN</name>
<dbReference type="eggNOG" id="COG0122">
    <property type="taxonomic scope" value="Bacteria"/>
</dbReference>
<keyword evidence="2" id="KW-0234">DNA repair</keyword>
<dbReference type="Proteomes" id="UP000003111">
    <property type="component" value="Unassembled WGS sequence"/>
</dbReference>
<dbReference type="GO" id="GO:0032993">
    <property type="term" value="C:protein-DNA complex"/>
    <property type="evidence" value="ECO:0007669"/>
    <property type="project" value="TreeGrafter"/>
</dbReference>
<gene>
    <name evidence="3" type="ORF">HMPREF0063_10721</name>
</gene>
<dbReference type="RefSeq" id="WP_007077743.1">
    <property type="nucleotide sequence ID" value="NZ_CM001024.1"/>
</dbReference>
<evidence type="ECO:0008006" key="5">
    <source>
        <dbReference type="Google" id="ProtNLM"/>
    </source>
</evidence>
<comment type="caution">
    <text evidence="3">The sequence shown here is derived from an EMBL/GenBank/DDBJ whole genome shotgun (WGS) entry which is preliminary data.</text>
</comment>
<dbReference type="SUPFAM" id="SSF48150">
    <property type="entry name" value="DNA-glycosylase"/>
    <property type="match status" value="1"/>
</dbReference>
<dbReference type="HOGENOM" id="CLU_052970_0_0_11"/>
<keyword evidence="4" id="KW-1185">Reference proteome</keyword>
<dbReference type="AlphaFoldDB" id="E2S9T1"/>
<protein>
    <recommendedName>
        <fullName evidence="5">AlkA N-terminal domain protein</fullName>
    </recommendedName>
</protein>
<dbReference type="GO" id="GO:0032131">
    <property type="term" value="F:alkylated DNA binding"/>
    <property type="evidence" value="ECO:0007669"/>
    <property type="project" value="TreeGrafter"/>
</dbReference>
<proteinExistence type="predicted"/>
<evidence type="ECO:0000313" key="4">
    <source>
        <dbReference type="Proteomes" id="UP000003111"/>
    </source>
</evidence>
<organism evidence="3 4">
    <name type="scientific">Aeromicrobium marinum DSM 15272</name>
    <dbReference type="NCBI Taxonomy" id="585531"/>
    <lineage>
        <taxon>Bacteria</taxon>
        <taxon>Bacillati</taxon>
        <taxon>Actinomycetota</taxon>
        <taxon>Actinomycetes</taxon>
        <taxon>Propionibacteriales</taxon>
        <taxon>Nocardioidaceae</taxon>
        <taxon>Aeromicrobium</taxon>
    </lineage>
</organism>
<sequence length="307" mass="33592">MPDEAVEAVVDLGFRADLRRSLALLRRGSADPTMRVLPDGTTWRTSRMESGPVTYALRQVGPDRISCSAWGPGAAELVTGIPDLLGARDDPDGFVPRHPLLVDAFRRFPGLRPPRTGRVVEALVPAIIEQKVVGLDAFAGWRRLLLQYGTPAPGPAPAGMRVVPTTEGWQAIASWDWHLAGIDPRRARTAMGCLQVANSLERLGRDPDPSVLYRGLRSLPGVGVWTAAEVGARALGDADAVSIGDYHLPKVVGVPLTGSPLPEDRVEEFLEPWRPHRWRVVRLLELSPLATAPRRGPRMSRVDHRRI</sequence>
<dbReference type="InterPro" id="IPR011257">
    <property type="entry name" value="DNA_glycosylase"/>
</dbReference>
<dbReference type="GO" id="GO:0005737">
    <property type="term" value="C:cytoplasm"/>
    <property type="evidence" value="ECO:0007669"/>
    <property type="project" value="TreeGrafter"/>
</dbReference>
<dbReference type="GO" id="GO:0008725">
    <property type="term" value="F:DNA-3-methyladenine glycosylase activity"/>
    <property type="evidence" value="ECO:0007669"/>
    <property type="project" value="TreeGrafter"/>
</dbReference>
<keyword evidence="1" id="KW-0227">DNA damage</keyword>
<dbReference type="EMBL" id="ACLF03000003">
    <property type="protein sequence ID" value="EFQ84005.1"/>
    <property type="molecule type" value="Genomic_DNA"/>
</dbReference>
<accession>E2S9T1</accession>
<dbReference type="GO" id="GO:0043916">
    <property type="term" value="F:DNA-7-methylguanine glycosylase activity"/>
    <property type="evidence" value="ECO:0007669"/>
    <property type="project" value="TreeGrafter"/>
</dbReference>
<dbReference type="PANTHER" id="PTHR43003">
    <property type="entry name" value="DNA-3-METHYLADENINE GLYCOSYLASE"/>
    <property type="match status" value="1"/>
</dbReference>
<dbReference type="InterPro" id="IPR051912">
    <property type="entry name" value="Alkylbase_DNA_Glycosylase/TA"/>
</dbReference>
<dbReference type="PANTHER" id="PTHR43003:SF6">
    <property type="entry name" value="DNA GLYCOSYLASE"/>
    <property type="match status" value="1"/>
</dbReference>
<dbReference type="Gene3D" id="1.10.340.30">
    <property type="entry name" value="Hypothetical protein, domain 2"/>
    <property type="match status" value="1"/>
</dbReference>
<evidence type="ECO:0000256" key="1">
    <source>
        <dbReference type="ARBA" id="ARBA00022763"/>
    </source>
</evidence>
<dbReference type="STRING" id="585531.HMPREF0063_10721"/>
<evidence type="ECO:0000313" key="3">
    <source>
        <dbReference type="EMBL" id="EFQ84005.1"/>
    </source>
</evidence>
<reference evidence="3" key="1">
    <citation type="submission" date="2010-08" db="EMBL/GenBank/DDBJ databases">
        <authorList>
            <person name="Muzny D."/>
            <person name="Qin X."/>
            <person name="Buhay C."/>
            <person name="Dugan-Rocha S."/>
            <person name="Ding Y."/>
            <person name="Chen G."/>
            <person name="Hawes A."/>
            <person name="Holder M."/>
            <person name="Jhangiani S."/>
            <person name="Johnson A."/>
            <person name="Khan Z."/>
            <person name="Li Z."/>
            <person name="Liu W."/>
            <person name="Liu X."/>
            <person name="Perez L."/>
            <person name="Shen H."/>
            <person name="Wang Q."/>
            <person name="Watt J."/>
            <person name="Xi L."/>
            <person name="Xin Y."/>
            <person name="Zhou J."/>
            <person name="Deng J."/>
            <person name="Jiang H."/>
            <person name="Liu Y."/>
            <person name="Qu J."/>
            <person name="Song X.-Z."/>
            <person name="Zhang L."/>
            <person name="Villasana D."/>
            <person name="Johnson A."/>
            <person name="Liu J."/>
            <person name="Liyanage D."/>
            <person name="Lorensuhewa L."/>
            <person name="Robinson T."/>
            <person name="Song A."/>
            <person name="Song B.-B."/>
            <person name="Dinh H."/>
            <person name="Thornton R."/>
            <person name="Coyle M."/>
            <person name="Francisco L."/>
            <person name="Jackson L."/>
            <person name="Javaid M."/>
            <person name="Korchina V."/>
            <person name="Kovar C."/>
            <person name="Mata R."/>
            <person name="Mathew T."/>
            <person name="Ngo R."/>
            <person name="Nguyen L."/>
            <person name="Nguyen N."/>
            <person name="Okwuonu G."/>
            <person name="Ongeri F."/>
            <person name="Pham C."/>
            <person name="Simmons D."/>
            <person name="Wilczek-Boney K."/>
            <person name="Hale W."/>
            <person name="Jakkamsetti A."/>
            <person name="Pham P."/>
            <person name="Ruth R."/>
            <person name="San Lucas F."/>
            <person name="Warren J."/>
            <person name="Zhang J."/>
            <person name="Zhao Z."/>
            <person name="Zhou C."/>
            <person name="Zhu D."/>
            <person name="Lee S."/>
            <person name="Bess C."/>
            <person name="Blankenburg K."/>
            <person name="Forbes L."/>
            <person name="Fu Q."/>
            <person name="Gubbala S."/>
            <person name="Hirani K."/>
            <person name="Jayaseelan J.C."/>
            <person name="Lara F."/>
            <person name="Munidasa M."/>
            <person name="Palculict T."/>
            <person name="Patil S."/>
            <person name="Pu L.-L."/>
            <person name="Saada N."/>
            <person name="Tang L."/>
            <person name="Weissenberger G."/>
            <person name="Zhu Y."/>
            <person name="Hemphill L."/>
            <person name="Shang Y."/>
            <person name="Youmans B."/>
            <person name="Ayvaz T."/>
            <person name="Ross M."/>
            <person name="Santibanez J."/>
            <person name="Aqrawi P."/>
            <person name="Gross S."/>
            <person name="Joshi V."/>
            <person name="Fowler G."/>
            <person name="Nazareth L."/>
            <person name="Reid J."/>
            <person name="Worley K."/>
            <person name="Petrosino J."/>
            <person name="Highlander S."/>
            <person name="Gibbs R."/>
        </authorList>
    </citation>
    <scope>NUCLEOTIDE SEQUENCE [LARGE SCALE GENOMIC DNA]</scope>
    <source>
        <strain evidence="3">DSM 15272</strain>
    </source>
</reference>
<evidence type="ECO:0000256" key="2">
    <source>
        <dbReference type="ARBA" id="ARBA00023204"/>
    </source>
</evidence>
<dbReference type="GO" id="GO:0006307">
    <property type="term" value="P:DNA alkylation repair"/>
    <property type="evidence" value="ECO:0007669"/>
    <property type="project" value="TreeGrafter"/>
</dbReference>